<protein>
    <recommendedName>
        <fullName evidence="3">F-box domain-containing protein</fullName>
    </recommendedName>
</protein>
<dbReference type="HOGENOM" id="CLU_035624_1_0_1"/>
<reference evidence="2" key="2">
    <citation type="submission" date="2015-01" db="EMBL/GenBank/DDBJ databases">
        <title>Evolutionary Origins and Diversification of the Mycorrhizal Mutualists.</title>
        <authorList>
            <consortium name="DOE Joint Genome Institute"/>
            <consortium name="Mycorrhizal Genomics Consortium"/>
            <person name="Kohler A."/>
            <person name="Kuo A."/>
            <person name="Nagy L.G."/>
            <person name="Floudas D."/>
            <person name="Copeland A."/>
            <person name="Barry K.W."/>
            <person name="Cichocki N."/>
            <person name="Veneault-Fourrey C."/>
            <person name="LaButti K."/>
            <person name="Lindquist E.A."/>
            <person name="Lipzen A."/>
            <person name="Lundell T."/>
            <person name="Morin E."/>
            <person name="Murat C."/>
            <person name="Riley R."/>
            <person name="Ohm R."/>
            <person name="Sun H."/>
            <person name="Tunlid A."/>
            <person name="Henrissat B."/>
            <person name="Grigoriev I.V."/>
            <person name="Hibbett D.S."/>
            <person name="Martin F."/>
        </authorList>
    </citation>
    <scope>NUCLEOTIDE SEQUENCE [LARGE SCALE GENOMIC DNA]</scope>
    <source>
        <strain evidence="2">LaAM-08-1</strain>
    </source>
</reference>
<organism evidence="1 2">
    <name type="scientific">Laccaria amethystina LaAM-08-1</name>
    <dbReference type="NCBI Taxonomy" id="1095629"/>
    <lineage>
        <taxon>Eukaryota</taxon>
        <taxon>Fungi</taxon>
        <taxon>Dikarya</taxon>
        <taxon>Basidiomycota</taxon>
        <taxon>Agaricomycotina</taxon>
        <taxon>Agaricomycetes</taxon>
        <taxon>Agaricomycetidae</taxon>
        <taxon>Agaricales</taxon>
        <taxon>Agaricineae</taxon>
        <taxon>Hydnangiaceae</taxon>
        <taxon>Laccaria</taxon>
    </lineage>
</organism>
<dbReference type="EMBL" id="KN838775">
    <property type="protein sequence ID" value="KIJ94885.1"/>
    <property type="molecule type" value="Genomic_DNA"/>
</dbReference>
<reference evidence="1 2" key="1">
    <citation type="submission" date="2014-04" db="EMBL/GenBank/DDBJ databases">
        <authorList>
            <consortium name="DOE Joint Genome Institute"/>
            <person name="Kuo A."/>
            <person name="Kohler A."/>
            <person name="Nagy L.G."/>
            <person name="Floudas D."/>
            <person name="Copeland A."/>
            <person name="Barry K.W."/>
            <person name="Cichocki N."/>
            <person name="Veneault-Fourrey C."/>
            <person name="LaButti K."/>
            <person name="Lindquist E.A."/>
            <person name="Lipzen A."/>
            <person name="Lundell T."/>
            <person name="Morin E."/>
            <person name="Murat C."/>
            <person name="Sun H."/>
            <person name="Tunlid A."/>
            <person name="Henrissat B."/>
            <person name="Grigoriev I.V."/>
            <person name="Hibbett D.S."/>
            <person name="Martin F."/>
            <person name="Nordberg H.P."/>
            <person name="Cantor M.N."/>
            <person name="Hua S.X."/>
        </authorList>
    </citation>
    <scope>NUCLEOTIDE SEQUENCE [LARGE SCALE GENOMIC DNA]</scope>
    <source>
        <strain evidence="1 2">LaAM-08-1</strain>
    </source>
</reference>
<sequence>MEYPSMFSAFPIEIIERIIDDLGNDIAALTAVSETCHALLPICRKRLFQFVDLRPRGPLSLKNLSQLLRYNPDIGLYVRELKLYLNESLDKWDSTKQNAYADNILTLSQVQSLQSLQIVEGDDVTSYFSCESWKVLHPSLRKPILDRIYSPTLTELSIFPSHPIPQLHSFIVQDIWSHRYASTLIQFRFTDGHPSIRFDRLKSLAVNCHYMKGVQALKVIFKEAGELETLACKAHKPEALQGLAGWINVSAFSTLTTLKMTFSVMRFNEVNLQALCDELDLFPRNNVLEILDIEMDVSRVHTSTREEQWGRLDRVLSCGFSRLRRVAVGVVFLIGMELSETAQIQKFEEISRTEFTWLRENTAVDFDFSTSKIIQYFGMSRPYAPHRVKNTRLASS</sequence>
<keyword evidence="2" id="KW-1185">Reference proteome</keyword>
<dbReference type="OrthoDB" id="2788229at2759"/>
<gene>
    <name evidence="1" type="ORF">K443DRAFT_134581</name>
</gene>
<dbReference type="AlphaFoldDB" id="A0A0C9WSV6"/>
<evidence type="ECO:0008006" key="3">
    <source>
        <dbReference type="Google" id="ProtNLM"/>
    </source>
</evidence>
<name>A0A0C9WSV6_9AGAR</name>
<proteinExistence type="predicted"/>
<dbReference type="Proteomes" id="UP000054477">
    <property type="component" value="Unassembled WGS sequence"/>
</dbReference>
<accession>A0A0C9WSV6</accession>
<evidence type="ECO:0000313" key="1">
    <source>
        <dbReference type="EMBL" id="KIJ94885.1"/>
    </source>
</evidence>
<evidence type="ECO:0000313" key="2">
    <source>
        <dbReference type="Proteomes" id="UP000054477"/>
    </source>
</evidence>